<dbReference type="Proteomes" id="UP000268014">
    <property type="component" value="Unassembled WGS sequence"/>
</dbReference>
<reference evidence="1 2" key="2">
    <citation type="submission" date="2018-11" db="EMBL/GenBank/DDBJ databases">
        <authorList>
            <consortium name="Pathogen Informatics"/>
        </authorList>
    </citation>
    <scope>NUCLEOTIDE SEQUENCE [LARGE SCALE GENOMIC DNA]</scope>
    <source>
        <strain evidence="1 2">MHpl1</strain>
    </source>
</reference>
<keyword evidence="2" id="KW-1185">Reference proteome</keyword>
<organism evidence="3">
    <name type="scientific">Haemonchus placei</name>
    <name type="common">Barber's pole worm</name>
    <dbReference type="NCBI Taxonomy" id="6290"/>
    <lineage>
        <taxon>Eukaryota</taxon>
        <taxon>Metazoa</taxon>
        <taxon>Ecdysozoa</taxon>
        <taxon>Nematoda</taxon>
        <taxon>Chromadorea</taxon>
        <taxon>Rhabditida</taxon>
        <taxon>Rhabditina</taxon>
        <taxon>Rhabditomorpha</taxon>
        <taxon>Strongyloidea</taxon>
        <taxon>Trichostrongylidae</taxon>
        <taxon>Haemonchus</taxon>
    </lineage>
</organism>
<dbReference type="AlphaFoldDB" id="A0A0N4WNP0"/>
<accession>A0A0N4WNP0</accession>
<reference evidence="3" key="1">
    <citation type="submission" date="2017-02" db="UniProtKB">
        <authorList>
            <consortium name="WormBaseParasite"/>
        </authorList>
    </citation>
    <scope>IDENTIFICATION</scope>
</reference>
<dbReference type="EMBL" id="UZAF01018017">
    <property type="protein sequence ID" value="VDO47124.1"/>
    <property type="molecule type" value="Genomic_DNA"/>
</dbReference>
<evidence type="ECO:0000313" key="1">
    <source>
        <dbReference type="EMBL" id="VDO47124.1"/>
    </source>
</evidence>
<sequence length="104" mass="11457">MAIKKLDGDGGLSWRVAKPHQLVLTNGQIDTLLHAGYVRDEGGGEAQGTCELAWVPRDRIHSPQQLCPFSAARQMPHTHSPPTDDCTTVALYLLKHRHHNTTAL</sequence>
<dbReference type="WBParaSite" id="HPLM_0001291901-mRNA-1">
    <property type="protein sequence ID" value="HPLM_0001291901-mRNA-1"/>
    <property type="gene ID" value="HPLM_0001291901"/>
</dbReference>
<dbReference type="OrthoDB" id="10268470at2759"/>
<name>A0A0N4WNP0_HAEPC</name>
<gene>
    <name evidence="1" type="ORF">HPLM_LOCUS12911</name>
</gene>
<evidence type="ECO:0000313" key="3">
    <source>
        <dbReference type="WBParaSite" id="HPLM_0001291901-mRNA-1"/>
    </source>
</evidence>
<proteinExistence type="predicted"/>
<protein>
    <submittedName>
        <fullName evidence="1 3">Uncharacterized protein</fullName>
    </submittedName>
</protein>
<evidence type="ECO:0000313" key="2">
    <source>
        <dbReference type="Proteomes" id="UP000268014"/>
    </source>
</evidence>